<protein>
    <submittedName>
        <fullName evidence="6">Tudor domain-containing protein</fullName>
    </submittedName>
</protein>
<dbReference type="STRING" id="51028.A0A0N4V2U6"/>
<dbReference type="AlphaFoldDB" id="A0A0N4V2U6"/>
<dbReference type="Gene3D" id="2.30.30.140">
    <property type="match status" value="1"/>
</dbReference>
<keyword evidence="5" id="KW-1185">Reference proteome</keyword>
<evidence type="ECO:0000313" key="5">
    <source>
        <dbReference type="Proteomes" id="UP000274131"/>
    </source>
</evidence>
<dbReference type="Pfam" id="PF00567">
    <property type="entry name" value="TUDOR"/>
    <property type="match status" value="1"/>
</dbReference>
<sequence length="940" mass="106372">MSHGVERGNYWLRAMTQNGGHGTIIDQLKAPEDDYPPPASDNFVTKNEGKGIVKAVLESLVDMAAVAHCLFQLVPLEGLPSSPEMMHHGDEEISLNIPQFSFRPYDCKLPNLVRARVTGRIGRKLYMVRDVEILTYLYEHITRPSARISTILFQTSDQKIPCLARVVRQFSDDKQRRSNPRLYSVIPRNASPFDPQPHGDRVAPLLLLFYYRSSYKMPFKYVCSQYFLEFLRCRGVASNFDCDSTSCTVYLVDYGEQVDCSAFLVYDLNNQAGPVLETQAAAFKFQLNGVLLDGKCCSFDFELRDNCNYDLRLTGKDGEIFMGFVCMQSEAASGTSLRTHSFKHDDGERKYKELKDLEKKRAELDEKTKNLRTERQLFELQASERQQELMLMMIQLQCAQVSQKIDMIASSALYRSSVGACWNPAAPIFPLMMPPYGHYPVGMPVINQLMQSVENSSVPQLQNVPFNNMSSFPMFTNQQYPFIDGLMREPVAGESANDTITMNVRNNTAEQQQVVSENVVSKRKQSSDNCGGQTSPNIYRGNVYNHHGTTNRKSHGRFSTDDYVVKLAAQNNVSSSKPNQSYIDSKRETVCWSRESRKPEYGEPPRFLLETSPSKKPSGALQPRTDAFSYGSRAERANTSFNESGKVLEFRNSGRIQRGTGSPRPAGKSFRQMAKRIGHFDEEQNVEIGGVLKQGLSDVANLFESEPGDGFNLLPNIEKQSKDTNSSSARRRGSLDLEEEWPSFGLEKVFQEYIPHMDVEEGKDYVVKRSDDDRTNSEWPLFFVQIQNDEILDFIVEHLDSLHSDDILPEDEVVVGKLCLSYCHAFQAMFRAVITAVMETDVEVHYIDYGNYENVTRSELRNINDQSEITRTHEAMAVPCIIKSLDEMGLSAGSDLLEEDIAAIKEAVACDDERSFTLRFLRKRPDGVRVVELVKSSPPL</sequence>
<name>A0A0N4V2U6_ENTVE</name>
<dbReference type="Proteomes" id="UP000274131">
    <property type="component" value="Unassembled WGS sequence"/>
</dbReference>
<dbReference type="SUPFAM" id="SSF63748">
    <property type="entry name" value="Tudor/PWWP/MBT"/>
    <property type="match status" value="1"/>
</dbReference>
<accession>A0A0N4V2U6</accession>
<feature type="coiled-coil region" evidence="1">
    <location>
        <begin position="347"/>
        <end position="381"/>
    </location>
</feature>
<dbReference type="PROSITE" id="PS50304">
    <property type="entry name" value="TUDOR"/>
    <property type="match status" value="1"/>
</dbReference>
<evidence type="ECO:0000259" key="3">
    <source>
        <dbReference type="PROSITE" id="PS50304"/>
    </source>
</evidence>
<evidence type="ECO:0000313" key="4">
    <source>
        <dbReference type="EMBL" id="VDD89302.1"/>
    </source>
</evidence>
<dbReference type="CDD" id="cd20379">
    <property type="entry name" value="Tudor_dTUD-like"/>
    <property type="match status" value="1"/>
</dbReference>
<organism evidence="6">
    <name type="scientific">Enterobius vermicularis</name>
    <name type="common">Human pinworm</name>
    <dbReference type="NCBI Taxonomy" id="51028"/>
    <lineage>
        <taxon>Eukaryota</taxon>
        <taxon>Metazoa</taxon>
        <taxon>Ecdysozoa</taxon>
        <taxon>Nematoda</taxon>
        <taxon>Chromadorea</taxon>
        <taxon>Rhabditida</taxon>
        <taxon>Spirurina</taxon>
        <taxon>Oxyuridomorpha</taxon>
        <taxon>Oxyuroidea</taxon>
        <taxon>Oxyuridae</taxon>
        <taxon>Enterobius</taxon>
    </lineage>
</organism>
<keyword evidence="1" id="KW-0175">Coiled coil</keyword>
<reference evidence="4 5" key="2">
    <citation type="submission" date="2018-10" db="EMBL/GenBank/DDBJ databases">
        <authorList>
            <consortium name="Pathogen Informatics"/>
        </authorList>
    </citation>
    <scope>NUCLEOTIDE SEQUENCE [LARGE SCALE GENOMIC DNA]</scope>
</reference>
<gene>
    <name evidence="4" type="ORF">EVEC_LOCUS4053</name>
</gene>
<feature type="domain" description="Tudor" evidence="3">
    <location>
        <begin position="812"/>
        <end position="870"/>
    </location>
</feature>
<evidence type="ECO:0000256" key="1">
    <source>
        <dbReference type="SAM" id="Coils"/>
    </source>
</evidence>
<dbReference type="OrthoDB" id="5841823at2759"/>
<evidence type="ECO:0000313" key="6">
    <source>
        <dbReference type="WBParaSite" id="EVEC_0000434501-mRNA-1"/>
    </source>
</evidence>
<dbReference type="EMBL" id="UXUI01007751">
    <property type="protein sequence ID" value="VDD89302.1"/>
    <property type="molecule type" value="Genomic_DNA"/>
</dbReference>
<dbReference type="SMART" id="SM00333">
    <property type="entry name" value="TUDOR"/>
    <property type="match status" value="1"/>
</dbReference>
<reference evidence="6" key="1">
    <citation type="submission" date="2017-02" db="UniProtKB">
        <authorList>
            <consortium name="WormBaseParasite"/>
        </authorList>
    </citation>
    <scope>IDENTIFICATION</scope>
</reference>
<proteinExistence type="predicted"/>
<dbReference type="InterPro" id="IPR002999">
    <property type="entry name" value="Tudor"/>
</dbReference>
<evidence type="ECO:0000256" key="2">
    <source>
        <dbReference type="SAM" id="MobiDB-lite"/>
    </source>
</evidence>
<feature type="region of interest" description="Disordered" evidence="2">
    <location>
        <begin position="711"/>
        <end position="734"/>
    </location>
</feature>
<feature type="compositionally biased region" description="Polar residues" evidence="2">
    <location>
        <begin position="527"/>
        <end position="537"/>
    </location>
</feature>
<feature type="region of interest" description="Disordered" evidence="2">
    <location>
        <begin position="595"/>
        <end position="623"/>
    </location>
</feature>
<dbReference type="WBParaSite" id="EVEC_0000434501-mRNA-1">
    <property type="protein sequence ID" value="EVEC_0000434501-mRNA-1"/>
    <property type="gene ID" value="EVEC_0000434501"/>
</dbReference>
<feature type="region of interest" description="Disordered" evidence="2">
    <location>
        <begin position="519"/>
        <end position="543"/>
    </location>
</feature>